<protein>
    <submittedName>
        <fullName evidence="6">2-dehydro-3-deoxy-6-phosphogalactonate aldolase</fullName>
    </submittedName>
</protein>
<dbReference type="SUPFAM" id="SSF51569">
    <property type="entry name" value="Aldolase"/>
    <property type="match status" value="1"/>
</dbReference>
<dbReference type="Gene3D" id="3.20.20.70">
    <property type="entry name" value="Aldolase class I"/>
    <property type="match status" value="1"/>
</dbReference>
<comment type="pathway">
    <text evidence="1">Carbohydrate acid metabolism.</text>
</comment>
<dbReference type="PANTHER" id="PTHR30246">
    <property type="entry name" value="2-KETO-3-DEOXY-6-PHOSPHOGLUCONATE ALDOLASE"/>
    <property type="match status" value="1"/>
</dbReference>
<dbReference type="Pfam" id="PF01081">
    <property type="entry name" value="Aldolase"/>
    <property type="match status" value="1"/>
</dbReference>
<gene>
    <name evidence="6" type="ORF">NUTIK01_12850</name>
</gene>
<evidence type="ECO:0000256" key="4">
    <source>
        <dbReference type="ARBA" id="ARBA00023239"/>
    </source>
</evidence>
<comment type="similarity">
    <text evidence="2">Belongs to the KHG/KDPG aldolase family.</text>
</comment>
<dbReference type="NCBIfam" id="NF006600">
    <property type="entry name" value="PRK09140.1"/>
    <property type="match status" value="1"/>
</dbReference>
<evidence type="ECO:0000256" key="5">
    <source>
        <dbReference type="ARBA" id="ARBA00023277"/>
    </source>
</evidence>
<organism evidence="6 7">
    <name type="scientific">Novosphingobium pituita</name>
    <dbReference type="NCBI Taxonomy" id="3056842"/>
    <lineage>
        <taxon>Bacteria</taxon>
        <taxon>Pseudomonadati</taxon>
        <taxon>Pseudomonadota</taxon>
        <taxon>Alphaproteobacteria</taxon>
        <taxon>Sphingomonadales</taxon>
        <taxon>Sphingomonadaceae</taxon>
        <taxon>Novosphingobium</taxon>
    </lineage>
</organism>
<evidence type="ECO:0000256" key="3">
    <source>
        <dbReference type="ARBA" id="ARBA00011233"/>
    </source>
</evidence>
<dbReference type="InterPro" id="IPR013785">
    <property type="entry name" value="Aldolase_TIM"/>
</dbReference>
<sequence length="221" mass="22616">MTADLPPLHHPAVDRLSRAMHHCPLVAILRGVTPDEIEGVADVLVQTGFSMIEVPLNSPDPLVSIGKIARRYGDTVLVGAGTVLSVAEVEAVRDAGGGLIVSPNVNPAVIAHTAQLGLVSLPGYATPTEAFAALEAGAHGLKLFPAEAASPAVLKGQLAVIPRNIPVFAVGGVTPQTLGDWMAAGAAGAGLGSALYKAGASVQDVEYAARDFMSEVHRLLD</sequence>
<dbReference type="CDD" id="cd00452">
    <property type="entry name" value="KDPG_aldolase"/>
    <property type="match status" value="1"/>
</dbReference>
<proteinExistence type="inferred from homology"/>
<keyword evidence="5" id="KW-0119">Carbohydrate metabolism</keyword>
<dbReference type="PANTHER" id="PTHR30246:SF1">
    <property type="entry name" value="2-DEHYDRO-3-DEOXY-6-PHOSPHOGALACTONATE ALDOLASE-RELATED"/>
    <property type="match status" value="1"/>
</dbReference>
<accession>A0ABQ6P5I1</accession>
<evidence type="ECO:0000313" key="7">
    <source>
        <dbReference type="Proteomes" id="UP001187221"/>
    </source>
</evidence>
<evidence type="ECO:0000313" key="6">
    <source>
        <dbReference type="EMBL" id="GMM60508.1"/>
    </source>
</evidence>
<keyword evidence="4" id="KW-0456">Lyase</keyword>
<comment type="caution">
    <text evidence="6">The sequence shown here is derived from an EMBL/GenBank/DDBJ whole genome shotgun (WGS) entry which is preliminary data.</text>
</comment>
<evidence type="ECO:0000256" key="1">
    <source>
        <dbReference type="ARBA" id="ARBA00004761"/>
    </source>
</evidence>
<dbReference type="Proteomes" id="UP001187221">
    <property type="component" value="Unassembled WGS sequence"/>
</dbReference>
<evidence type="ECO:0000256" key="2">
    <source>
        <dbReference type="ARBA" id="ARBA00006906"/>
    </source>
</evidence>
<keyword evidence="7" id="KW-1185">Reference proteome</keyword>
<dbReference type="InterPro" id="IPR000887">
    <property type="entry name" value="Aldlse_KDPG_KHG"/>
</dbReference>
<comment type="subunit">
    <text evidence="3">Homotrimer.</text>
</comment>
<dbReference type="EMBL" id="BTFW01000001">
    <property type="protein sequence ID" value="GMM60508.1"/>
    <property type="molecule type" value="Genomic_DNA"/>
</dbReference>
<name>A0ABQ6P5I1_9SPHN</name>
<reference evidence="6 7" key="1">
    <citation type="submission" date="2023-06" db="EMBL/GenBank/DDBJ databases">
        <title>Draft genome sequence of Novosphingobium sp. strain IK01.</title>
        <authorList>
            <person name="Hatamoto M."/>
            <person name="Ikarashi T."/>
            <person name="Yamaguchi T."/>
        </authorList>
    </citation>
    <scope>NUCLEOTIDE SEQUENCE [LARGE SCALE GENOMIC DNA]</scope>
    <source>
        <strain evidence="6 7">IK01</strain>
    </source>
</reference>